<keyword evidence="3" id="KW-1185">Reference proteome</keyword>
<proteinExistence type="predicted"/>
<reference evidence="2" key="1">
    <citation type="submission" date="2020-10" db="EMBL/GenBank/DDBJ databases">
        <authorList>
            <person name="Castelo-Branco R."/>
            <person name="Eusebio N."/>
            <person name="Adriana R."/>
            <person name="Vieira A."/>
            <person name="Brugerolle De Fraissinette N."/>
            <person name="Rezende De Castro R."/>
            <person name="Schneider M.P."/>
            <person name="Vasconcelos V."/>
            <person name="Leao P.N."/>
        </authorList>
    </citation>
    <scope>NUCLEOTIDE SEQUENCE</scope>
    <source>
        <strain evidence="2">LEGE 07310</strain>
    </source>
</reference>
<dbReference type="RefSeq" id="WP_193905523.1">
    <property type="nucleotide sequence ID" value="NZ_JADEXG010000010.1"/>
</dbReference>
<accession>A0A8J7AKK0</accession>
<evidence type="ECO:0000313" key="3">
    <source>
        <dbReference type="Proteomes" id="UP000636505"/>
    </source>
</evidence>
<dbReference type="EMBL" id="JADEXG010000010">
    <property type="protein sequence ID" value="MBE9076860.1"/>
    <property type="molecule type" value="Genomic_DNA"/>
</dbReference>
<dbReference type="InterPro" id="IPR005031">
    <property type="entry name" value="COQ10_START"/>
</dbReference>
<dbReference type="InterPro" id="IPR023393">
    <property type="entry name" value="START-like_dom_sf"/>
</dbReference>
<dbReference type="Pfam" id="PF03364">
    <property type="entry name" value="Polyketide_cyc"/>
    <property type="match status" value="1"/>
</dbReference>
<dbReference type="Proteomes" id="UP000636505">
    <property type="component" value="Unassembled WGS sequence"/>
</dbReference>
<comment type="caution">
    <text evidence="2">The sequence shown here is derived from an EMBL/GenBank/DDBJ whole genome shotgun (WGS) entry which is preliminary data.</text>
</comment>
<evidence type="ECO:0000259" key="1">
    <source>
        <dbReference type="Pfam" id="PF03364"/>
    </source>
</evidence>
<dbReference type="CDD" id="cd08866">
    <property type="entry name" value="SRPBCC_11"/>
    <property type="match status" value="1"/>
</dbReference>
<dbReference type="PANTHER" id="PTHR34060">
    <property type="entry name" value="POLYKETIDE CYCLASE / DEHYDRASE AND LIPID TRANSPORT PROTEIN"/>
    <property type="match status" value="1"/>
</dbReference>
<organism evidence="2 3">
    <name type="scientific">Vasconcelosia minhoensis LEGE 07310</name>
    <dbReference type="NCBI Taxonomy" id="915328"/>
    <lineage>
        <taxon>Bacteria</taxon>
        <taxon>Bacillati</taxon>
        <taxon>Cyanobacteriota</taxon>
        <taxon>Cyanophyceae</taxon>
        <taxon>Nodosilineales</taxon>
        <taxon>Cymatolegaceae</taxon>
        <taxon>Vasconcelosia</taxon>
        <taxon>Vasconcelosia minhoensis</taxon>
    </lineage>
</organism>
<dbReference type="AlphaFoldDB" id="A0A8J7AKK0"/>
<protein>
    <submittedName>
        <fullName evidence="2">Cyclase</fullName>
    </submittedName>
</protein>
<sequence>MVPNSAPEDLTPQPPAEALTAEYLGIDPAILDRVDITTEKLPARQRRILAAITIPQPLEQVWQVLTDYDRLADFIPNLTTSRRLPHPEGGIRLEQIGAQCFLNIKFCARVVIDMSESFPKELSFSLVSGDFKAFDGAWRLSPAEVGGLSATRLSYDLVVQPPRAMPAKLIERHLCHNLTENLVAIRQHAIAQFSPA</sequence>
<gene>
    <name evidence="2" type="ORF">IQ241_06055</name>
</gene>
<dbReference type="SUPFAM" id="SSF55961">
    <property type="entry name" value="Bet v1-like"/>
    <property type="match status" value="1"/>
</dbReference>
<feature type="domain" description="Coenzyme Q-binding protein COQ10 START" evidence="1">
    <location>
        <begin position="54"/>
        <end position="182"/>
    </location>
</feature>
<evidence type="ECO:0000313" key="2">
    <source>
        <dbReference type="EMBL" id="MBE9076860.1"/>
    </source>
</evidence>
<name>A0A8J7AKK0_9CYAN</name>
<dbReference type="PANTHER" id="PTHR34060:SF1">
    <property type="entry name" value="POLYKETIDE CYCLASE _ DEHYDRASE AND LIPID TRANSPORT PROTEIN"/>
    <property type="match status" value="1"/>
</dbReference>
<dbReference type="Gene3D" id="3.30.530.20">
    <property type="match status" value="1"/>
</dbReference>